<dbReference type="Gene3D" id="2.30.130.30">
    <property type="entry name" value="Hypothetical protein"/>
    <property type="match status" value="1"/>
</dbReference>
<keyword evidence="2" id="KW-1185">Reference proteome</keyword>
<evidence type="ECO:0000313" key="2">
    <source>
        <dbReference type="Proteomes" id="UP000640274"/>
    </source>
</evidence>
<organism evidence="1 2">
    <name type="scientific">Paenibacillus roseus</name>
    <dbReference type="NCBI Taxonomy" id="2798579"/>
    <lineage>
        <taxon>Bacteria</taxon>
        <taxon>Bacillati</taxon>
        <taxon>Bacillota</taxon>
        <taxon>Bacilli</taxon>
        <taxon>Bacillales</taxon>
        <taxon>Paenibacillaceae</taxon>
        <taxon>Paenibacillus</taxon>
    </lineage>
</organism>
<evidence type="ECO:0000313" key="1">
    <source>
        <dbReference type="EMBL" id="MBJ6360848.1"/>
    </source>
</evidence>
<reference evidence="1" key="1">
    <citation type="submission" date="2020-12" db="EMBL/GenBank/DDBJ databases">
        <authorList>
            <person name="Huq M.A."/>
        </authorList>
    </citation>
    <scope>NUCLEOTIDE SEQUENCE</scope>
    <source>
        <strain evidence="1">MAHUQ-46</strain>
    </source>
</reference>
<accession>A0A934MPG2</accession>
<dbReference type="SUPFAM" id="SSF88697">
    <property type="entry name" value="PUA domain-like"/>
    <property type="match status" value="1"/>
</dbReference>
<comment type="caution">
    <text evidence="1">The sequence shown here is derived from an EMBL/GenBank/DDBJ whole genome shotgun (WGS) entry which is preliminary data.</text>
</comment>
<dbReference type="AlphaFoldDB" id="A0A934MPG2"/>
<dbReference type="EMBL" id="JAELUP010000014">
    <property type="protein sequence ID" value="MBJ6360848.1"/>
    <property type="molecule type" value="Genomic_DNA"/>
</dbReference>
<dbReference type="Proteomes" id="UP000640274">
    <property type="component" value="Unassembled WGS sequence"/>
</dbReference>
<sequence>MKTITVWQPWATLIALQLKLLETRGWATKHRGPLAIHAAQKIDREACEREPIKSALAKYGYTVDNLPTGSIVAIANLSECYQIERPTPEQIDGGPIWLKASAGGSKGWAGKFPDEYYFGDYSAGRFAWELTNVQQLKEPIPAKGQQGLWNWNHRHRLPAIGE</sequence>
<dbReference type="CDD" id="cd06554">
    <property type="entry name" value="ASCH_ASC-1_like"/>
    <property type="match status" value="1"/>
</dbReference>
<protein>
    <submittedName>
        <fullName evidence="1">ASCH domain-containing protein</fullName>
    </submittedName>
</protein>
<dbReference type="InterPro" id="IPR015947">
    <property type="entry name" value="PUA-like_sf"/>
</dbReference>
<name>A0A934MPG2_9BACL</name>
<proteinExistence type="predicted"/>
<gene>
    <name evidence="1" type="ORF">JFN88_05895</name>
</gene>